<protein>
    <submittedName>
        <fullName evidence="1">Uncharacterized protein</fullName>
    </submittedName>
</protein>
<reference evidence="1 2" key="1">
    <citation type="submission" date="2020-08" db="EMBL/GenBank/DDBJ databases">
        <title>Sequencing the genomes of 1000 actinobacteria strains.</title>
        <authorList>
            <person name="Klenk H.-P."/>
        </authorList>
    </citation>
    <scope>NUCLEOTIDE SEQUENCE [LARGE SCALE GENOMIC DNA]</scope>
    <source>
        <strain evidence="1 2">DSM 44551</strain>
    </source>
</reference>
<evidence type="ECO:0000313" key="2">
    <source>
        <dbReference type="Proteomes" id="UP000572635"/>
    </source>
</evidence>
<gene>
    <name evidence="1" type="ORF">HDA36_001468</name>
</gene>
<keyword evidence="2" id="KW-1185">Reference proteome</keyword>
<proteinExistence type="predicted"/>
<dbReference type="AlphaFoldDB" id="A0A7W8QJY4"/>
<dbReference type="Proteomes" id="UP000572635">
    <property type="component" value="Unassembled WGS sequence"/>
</dbReference>
<sequence length="120" mass="13336">MTEQCYRCGRTWGVTMTPRTWVLCSPCARPAPNWGDVASYWRSRARTASSTAWRLLHYRSPEWWDQQAAVADLDYAAEIASDNLRIPAGVVWGNSGGKRPEWLDAPLPAHVTAHTAPPGA</sequence>
<accession>A0A7W8QJY4</accession>
<dbReference type="EMBL" id="JACHDB010000001">
    <property type="protein sequence ID" value="MBB5431384.1"/>
    <property type="molecule type" value="Genomic_DNA"/>
</dbReference>
<dbReference type="RefSeq" id="WP_184391010.1">
    <property type="nucleotide sequence ID" value="NZ_JACHDB010000001.1"/>
</dbReference>
<name>A0A7W8QJY4_9ACTN</name>
<organism evidence="1 2">
    <name type="scientific">Nocardiopsis composta</name>
    <dbReference type="NCBI Taxonomy" id="157465"/>
    <lineage>
        <taxon>Bacteria</taxon>
        <taxon>Bacillati</taxon>
        <taxon>Actinomycetota</taxon>
        <taxon>Actinomycetes</taxon>
        <taxon>Streptosporangiales</taxon>
        <taxon>Nocardiopsidaceae</taxon>
        <taxon>Nocardiopsis</taxon>
    </lineage>
</organism>
<comment type="caution">
    <text evidence="1">The sequence shown here is derived from an EMBL/GenBank/DDBJ whole genome shotgun (WGS) entry which is preliminary data.</text>
</comment>
<evidence type="ECO:0000313" key="1">
    <source>
        <dbReference type="EMBL" id="MBB5431384.1"/>
    </source>
</evidence>